<organism evidence="1 2">
    <name type="scientific">Monilinia fructicola</name>
    <name type="common">Brown rot fungus</name>
    <name type="synonym">Ciboria fructicola</name>
    <dbReference type="NCBI Taxonomy" id="38448"/>
    <lineage>
        <taxon>Eukaryota</taxon>
        <taxon>Fungi</taxon>
        <taxon>Dikarya</taxon>
        <taxon>Ascomycota</taxon>
        <taxon>Pezizomycotina</taxon>
        <taxon>Leotiomycetes</taxon>
        <taxon>Helotiales</taxon>
        <taxon>Sclerotiniaceae</taxon>
        <taxon>Monilinia</taxon>
    </lineage>
</organism>
<name>A0A5M9JWV5_MONFR</name>
<accession>A0A5M9JWV5</accession>
<dbReference type="AlphaFoldDB" id="A0A5M9JWV5"/>
<comment type="caution">
    <text evidence="1">The sequence shown here is derived from an EMBL/GenBank/DDBJ whole genome shotgun (WGS) entry which is preliminary data.</text>
</comment>
<dbReference type="EMBL" id="VICG01000004">
    <property type="protein sequence ID" value="KAA8573120.1"/>
    <property type="molecule type" value="Genomic_DNA"/>
</dbReference>
<reference evidence="1 2" key="1">
    <citation type="submission" date="2019-06" db="EMBL/GenBank/DDBJ databases">
        <title>Genome Sequence of the Brown Rot Fungal Pathogen Monilinia fructicola.</title>
        <authorList>
            <person name="De Miccolis Angelini R.M."/>
            <person name="Landi L."/>
            <person name="Abate D."/>
            <person name="Pollastro S."/>
            <person name="Romanazzi G."/>
            <person name="Faretra F."/>
        </authorList>
    </citation>
    <scope>NUCLEOTIDE SEQUENCE [LARGE SCALE GENOMIC DNA]</scope>
    <source>
        <strain evidence="1 2">Mfrc123</strain>
    </source>
</reference>
<evidence type="ECO:0000313" key="1">
    <source>
        <dbReference type="EMBL" id="KAA8573120.1"/>
    </source>
</evidence>
<protein>
    <submittedName>
        <fullName evidence="1">Uncharacterized protein</fullName>
    </submittedName>
</protein>
<dbReference type="Proteomes" id="UP000322873">
    <property type="component" value="Unassembled WGS sequence"/>
</dbReference>
<evidence type="ECO:0000313" key="2">
    <source>
        <dbReference type="Proteomes" id="UP000322873"/>
    </source>
</evidence>
<keyword evidence="2" id="KW-1185">Reference proteome</keyword>
<gene>
    <name evidence="1" type="ORF">EYC84_003639</name>
</gene>
<proteinExistence type="predicted"/>
<sequence>MEPQHCFPIRKGQRALEIHRHYTEAPALHPSLTWRESSHGKEGMHEALWYESFYFDGGITTQSNIFIEISACLQ</sequence>